<dbReference type="SMART" id="SM00229">
    <property type="entry name" value="RasGEFN"/>
    <property type="match status" value="1"/>
</dbReference>
<dbReference type="GO" id="GO:0005886">
    <property type="term" value="C:plasma membrane"/>
    <property type="evidence" value="ECO:0007669"/>
    <property type="project" value="TreeGrafter"/>
</dbReference>
<dbReference type="Gene3D" id="1.10.840.10">
    <property type="entry name" value="Ras guanine-nucleotide exchange factors catalytic domain"/>
    <property type="match status" value="2"/>
</dbReference>
<dbReference type="SUPFAM" id="SSF48366">
    <property type="entry name" value="Ras GEF"/>
    <property type="match status" value="2"/>
</dbReference>
<dbReference type="CDD" id="cd06224">
    <property type="entry name" value="REM"/>
    <property type="match status" value="1"/>
</dbReference>
<dbReference type="InterPro" id="IPR036964">
    <property type="entry name" value="RASGEF_cat_dom_sf"/>
</dbReference>
<comment type="caution">
    <text evidence="5">The sequence shown here is derived from an EMBL/GenBank/DDBJ whole genome shotgun (WGS) entry which is preliminary data.</text>
</comment>
<reference evidence="5 6" key="1">
    <citation type="journal article" date="2016" name="Mol. Biol. Evol.">
        <title>Genome-Wide Survey of Gut Fungi (Harpellales) Reveals the First Horizontally Transferred Ubiquitin Gene from a Mosquito Host.</title>
        <authorList>
            <person name="Wang Y."/>
            <person name="White M.M."/>
            <person name="Kvist S."/>
            <person name="Moncalvo J.M."/>
        </authorList>
    </citation>
    <scope>NUCLEOTIDE SEQUENCE [LARGE SCALE GENOMIC DNA]</scope>
    <source>
        <strain evidence="5 6">ALG-7-W6</strain>
    </source>
</reference>
<keyword evidence="5" id="KW-0131">Cell cycle</keyword>
<evidence type="ECO:0000256" key="1">
    <source>
        <dbReference type="ARBA" id="ARBA00022658"/>
    </source>
</evidence>
<dbReference type="InterPro" id="IPR001895">
    <property type="entry name" value="RASGEF_cat_dom"/>
</dbReference>
<evidence type="ECO:0000256" key="2">
    <source>
        <dbReference type="PROSITE-ProRule" id="PRU00168"/>
    </source>
</evidence>
<sequence>MNVFRQIIRRKSDTQKPSFDQNKIISIQQDIDLLFSKISSPPKPGSDIKFWSSDLKADIQYILNLIESRDFLSEFDQNFDHVELYTTLTNAYLEISFCLRLLSNPWIPNGLDRLISNTCTNLSKYLSSYNNSIHSVTEPRNSSSDDDDDAWDMIKDVVDETHISQFKLAEVKSKVYQDLCFYPDACVQLLNSNLGVVNSRIKEFETFFLKNSLESLSFTNDFHLKTLLYSQVFIKSMSVFTSLAGINSLIFSIFGYKLTEKLSLGNLNRKEKPFSQVIERANIVNNSLISFFKTCDDICQNSTNSSNFIALDLSKISLQFSKLSQSFMSLEDSLASVISDPHRLSFVKLGFFCSNDLTKSSSMVKLDSIRPHESSLSAFIGNVSQKSCHDYVSKFTSPNPRPSSSCIDDFPQPDPISNISAPKGPLLASSFRRSNSDTTKTLLDYEPRINTIPKIKKSITSISNLNNSHVYEGPTHNPSPTGSIAESDEYSEIINLVKPLISPKPASSPEKSRLLSNIDTNAYRLNEDYDFSCVALGSKRRGIRLLKRSFSHLKISKKHSPFPRSQSSPNLSNEFFKYYSPSTFQFNEQSNQSSNNIKNVPINDPFSLKTTNAVFNNLNSLLSKKKIISRIKHSSDDPNFKVWCSDLNNGIIDIKGFNYTLKNDPVLEFPVLQDDGRLHRTANSPFGKLDRNFINFNPLKTSASYSGGLAHKFSVLDIDRSGLDPYELRRTFLRKGSSHSSFPKKSYLDLSSEVITKIPAHRFASKKDDQNSVFVEVHNINKKQNIICRSYSESKILDGETSGTDSPEEGYIVIDSSPSRAQDFDLSISRSSTKSDLKNIQKSESQLTSKIKTNGVSAGDHNINSMNMTENRVSPVPSSNFKYNGSLVEKMQKSLPSIPDQNLISTATIITDNRDFNSPLSDLTCVSEETSPTSHFVNFDPLNMLDKKNVLKSGGLSENFLRSYLTNDYSEKELLVENGKVVGGTLRALVERLTPHDTSVDCEFFYAFLLNFRSFCTPLELLDQLISRYNMNPPAEIESIPSLLEVWESNKKIPSNLRVYNVLKTWLDSYFYLDEDYECLDPLERFSHDFLMKTKPALGARLIQLVRERRTEHSNIASGSIKRINKSKTLDLMFISKFSKVTNLPPPPKHKLSKSTIKSLINNDPINILDINHLELARQLTICESYLYCCIRPYELLVRNYHNSSDIYTFPNTIGMSKMSNQLAHWVIICILSEDTAKSRVKVLKYMIKVANECMVLKNYNALFLFVSAFSSSFISRLKKTWSLLSPKYLTLYDNMQKITDHNRNYSFYRNLLSSTQPPALPFLGIVLTDLTFNDDGNPKFRKTNSLSASIESRDTFQQFRGGKNSSASLKNPSNESPKICKTDTKYLDDTELVSSSESGDNYTNLKNTSNCILFESSVKRPTIEERKICNGLSENVIDDKNPHSRKFEDLNCFSRLDSSNTRIIKHPEDQSLDKNDIVVTNFCSNGESEHDSDELPRINFSKYNRTVKIIENVQKYQIPYNLELITELVEYLQTSLKSAEDLWDEDKYYQRSLALEPRTNK</sequence>
<accession>A0A1R0GWS9</accession>
<name>A0A1R0GWS9_9FUNG</name>
<dbReference type="InterPro" id="IPR008937">
    <property type="entry name" value="Ras-like_GEF"/>
</dbReference>
<dbReference type="GO" id="GO:0005085">
    <property type="term" value="F:guanyl-nucleotide exchange factor activity"/>
    <property type="evidence" value="ECO:0007669"/>
    <property type="project" value="UniProtKB-KW"/>
</dbReference>
<keyword evidence="5" id="KW-0132">Cell division</keyword>
<dbReference type="OrthoDB" id="28357at2759"/>
<dbReference type="STRING" id="133383.A0A1R0GWS9"/>
<dbReference type="GO" id="GO:0007265">
    <property type="term" value="P:Ras protein signal transduction"/>
    <property type="evidence" value="ECO:0007669"/>
    <property type="project" value="TreeGrafter"/>
</dbReference>
<proteinExistence type="predicted"/>
<keyword evidence="1 2" id="KW-0344">Guanine-nucleotide releasing factor</keyword>
<dbReference type="InterPro" id="IPR000651">
    <property type="entry name" value="Ras-like_Gua-exchang_fac_N"/>
</dbReference>
<dbReference type="PROSITE" id="PS50212">
    <property type="entry name" value="RASGEF_NTER"/>
    <property type="match status" value="1"/>
</dbReference>
<dbReference type="Gene3D" id="1.20.870.10">
    <property type="entry name" value="Son of sevenless (SoS) protein Chain: S domain 1"/>
    <property type="match status" value="1"/>
</dbReference>
<dbReference type="GO" id="GO:0051301">
    <property type="term" value="P:cell division"/>
    <property type="evidence" value="ECO:0007669"/>
    <property type="project" value="UniProtKB-KW"/>
</dbReference>
<evidence type="ECO:0000313" key="5">
    <source>
        <dbReference type="EMBL" id="OLY81356.1"/>
    </source>
</evidence>
<dbReference type="PANTHER" id="PTHR23113:SF354">
    <property type="entry name" value="BUD SITE SELECTION PROTEIN 5"/>
    <property type="match status" value="1"/>
</dbReference>
<dbReference type="PROSITE" id="PS50009">
    <property type="entry name" value="RASGEF_CAT"/>
    <property type="match status" value="1"/>
</dbReference>
<dbReference type="EMBL" id="LSSL01002533">
    <property type="protein sequence ID" value="OLY81356.1"/>
    <property type="molecule type" value="Genomic_DNA"/>
</dbReference>
<evidence type="ECO:0000259" key="4">
    <source>
        <dbReference type="PROSITE" id="PS50212"/>
    </source>
</evidence>
<organism evidence="5 6">
    <name type="scientific">Smittium mucronatum</name>
    <dbReference type="NCBI Taxonomy" id="133383"/>
    <lineage>
        <taxon>Eukaryota</taxon>
        <taxon>Fungi</taxon>
        <taxon>Fungi incertae sedis</taxon>
        <taxon>Zoopagomycota</taxon>
        <taxon>Kickxellomycotina</taxon>
        <taxon>Harpellomycetes</taxon>
        <taxon>Harpellales</taxon>
        <taxon>Legeriomycetaceae</taxon>
        <taxon>Smittium</taxon>
    </lineage>
</organism>
<dbReference type="Pfam" id="PF00617">
    <property type="entry name" value="RasGEF"/>
    <property type="match status" value="1"/>
</dbReference>
<dbReference type="PANTHER" id="PTHR23113">
    <property type="entry name" value="GUANINE NUCLEOTIDE EXCHANGE FACTOR"/>
    <property type="match status" value="1"/>
</dbReference>
<dbReference type="Pfam" id="PF00618">
    <property type="entry name" value="RasGEF_N"/>
    <property type="match status" value="1"/>
</dbReference>
<feature type="domain" description="N-terminal Ras-GEF" evidence="4">
    <location>
        <begin position="977"/>
        <end position="1110"/>
    </location>
</feature>
<dbReference type="SMART" id="SM00147">
    <property type="entry name" value="RasGEF"/>
    <property type="match status" value="1"/>
</dbReference>
<keyword evidence="6" id="KW-1185">Reference proteome</keyword>
<gene>
    <name evidence="5" type="ORF">AYI68_g4541</name>
</gene>
<evidence type="ECO:0000259" key="3">
    <source>
        <dbReference type="PROSITE" id="PS50009"/>
    </source>
</evidence>
<protein>
    <submittedName>
        <fullName evidence="5">Cell division control protein 25</fullName>
    </submittedName>
</protein>
<dbReference type="Proteomes" id="UP000187455">
    <property type="component" value="Unassembled WGS sequence"/>
</dbReference>
<evidence type="ECO:0000313" key="6">
    <source>
        <dbReference type="Proteomes" id="UP000187455"/>
    </source>
</evidence>
<dbReference type="InterPro" id="IPR023578">
    <property type="entry name" value="Ras_GEF_dom_sf"/>
</dbReference>
<feature type="domain" description="Ras-GEF" evidence="3">
    <location>
        <begin position="1172"/>
        <end position="1400"/>
    </location>
</feature>